<evidence type="ECO:0000313" key="6">
    <source>
        <dbReference type="EMBL" id="KAG6493650.1"/>
    </source>
</evidence>
<dbReference type="Pfam" id="PF00514">
    <property type="entry name" value="Arm"/>
    <property type="match status" value="1"/>
</dbReference>
<keyword evidence="3" id="KW-0963">Cytoplasm</keyword>
<evidence type="ECO:0000256" key="3">
    <source>
        <dbReference type="ARBA" id="ARBA00022490"/>
    </source>
</evidence>
<dbReference type="SMART" id="SM00185">
    <property type="entry name" value="ARM"/>
    <property type="match status" value="8"/>
</dbReference>
<dbReference type="GO" id="GO:0005634">
    <property type="term" value="C:nucleus"/>
    <property type="evidence" value="ECO:0007669"/>
    <property type="project" value="UniProtKB-SubCell"/>
</dbReference>
<dbReference type="Gene3D" id="1.25.10.10">
    <property type="entry name" value="Leucine-rich Repeat Variant"/>
    <property type="match status" value="2"/>
</dbReference>
<evidence type="ECO:0000256" key="4">
    <source>
        <dbReference type="ARBA" id="ARBA00022737"/>
    </source>
</evidence>
<proteinExistence type="predicted"/>
<dbReference type="GO" id="GO:0043161">
    <property type="term" value="P:proteasome-mediated ubiquitin-dependent protein catabolic process"/>
    <property type="evidence" value="ECO:0007669"/>
    <property type="project" value="TreeGrafter"/>
</dbReference>
<dbReference type="EMBL" id="JACMSC010000013">
    <property type="protein sequence ID" value="KAG6493650.1"/>
    <property type="molecule type" value="Genomic_DNA"/>
</dbReference>
<dbReference type="AlphaFoldDB" id="A0A8J5FVG5"/>
<comment type="caution">
    <text evidence="6">The sequence shown here is derived from an EMBL/GenBank/DDBJ whole genome shotgun (WGS) entry which is preliminary data.</text>
</comment>
<dbReference type="PANTHER" id="PTHR15651">
    <property type="entry name" value="ARMADILLO REPEAT-CONTAINING PROTEIN 8"/>
    <property type="match status" value="1"/>
</dbReference>
<dbReference type="PANTHER" id="PTHR15651:SF7">
    <property type="entry name" value="ARMADILLO REPEAT-CONTAINING PROTEIN 8"/>
    <property type="match status" value="1"/>
</dbReference>
<sequence length="679" mass="73644">MPSSAVTNRPEEVTARLGVGGGAAQGEALLKALREVKNQIIGNKTKKLLYLQLGAVPKIVSVLAASVASSLGGAGLEDAPVIVQAAAAIGSFACGVEDGVRAVLDAGAVPHLISILSHHDDKVVDAGARSLKMIFQSKMAPKYDVLQDKNLNFILSLLDSDNENVTELAACIIAHSCETNEEQKALCDAGVLQRLVSLLGGSSNQKDACLECIKAVVKDNSEVSSRFSCIGNGKALKALSDLIQDRYPYTRLLSCKCLIAIGHASPSYVEELQIKTKLVLVLAELLEEPGRVGDEAPFSLKKLIADNEELHKQALSINVIEKLCNFLHMSSIQSRRLQGILLALSELCSKLEKCRCQLLSPQVYSLNLEVRVLDLVIDSLEHDCAEVRAAACICIRNITRSLKDRLQNLSAGSLSNEAVVIRLVQLLYDPSSSIQLVALGALCNIIVICASRKSVLIRCGGVSQLVRLSTSMDSTLRLKSLSVLRNFLFLANTTDKECILKELSLHTLVSLLNDAEHSIQEQALALVNNLIDGCSSVEHIFTEKCYSLILDAVTRQLKQASSLGVCIQGMFVLSNIAAWSDFDKDSVTDYLIAYDDNHKPSLAIKFLQSNDKSLRLASLWCLLNLTNPSSAGSSRRVTKLQTAGIIFQLKSMLNDPCSDCKLRLRMVLEQCTEFETSQP</sequence>
<evidence type="ECO:0000256" key="5">
    <source>
        <dbReference type="ARBA" id="ARBA00023242"/>
    </source>
</evidence>
<protein>
    <recommendedName>
        <fullName evidence="8">Armadillo repeat-containing protein 8</fullName>
    </recommendedName>
</protein>
<dbReference type="InterPro" id="IPR016024">
    <property type="entry name" value="ARM-type_fold"/>
</dbReference>
<organism evidence="6 7">
    <name type="scientific">Zingiber officinale</name>
    <name type="common">Ginger</name>
    <name type="synonym">Amomum zingiber</name>
    <dbReference type="NCBI Taxonomy" id="94328"/>
    <lineage>
        <taxon>Eukaryota</taxon>
        <taxon>Viridiplantae</taxon>
        <taxon>Streptophyta</taxon>
        <taxon>Embryophyta</taxon>
        <taxon>Tracheophyta</taxon>
        <taxon>Spermatophyta</taxon>
        <taxon>Magnoliopsida</taxon>
        <taxon>Liliopsida</taxon>
        <taxon>Zingiberales</taxon>
        <taxon>Zingiberaceae</taxon>
        <taxon>Zingiber</taxon>
    </lineage>
</organism>
<evidence type="ECO:0000313" key="7">
    <source>
        <dbReference type="Proteomes" id="UP000734854"/>
    </source>
</evidence>
<reference evidence="6 7" key="1">
    <citation type="submission" date="2020-08" db="EMBL/GenBank/DDBJ databases">
        <title>Plant Genome Project.</title>
        <authorList>
            <person name="Zhang R.-G."/>
        </authorList>
    </citation>
    <scope>NUCLEOTIDE SEQUENCE [LARGE SCALE GENOMIC DNA]</scope>
    <source>
        <tissue evidence="6">Rhizome</tissue>
    </source>
</reference>
<dbReference type="InterPro" id="IPR011989">
    <property type="entry name" value="ARM-like"/>
</dbReference>
<dbReference type="Proteomes" id="UP000734854">
    <property type="component" value="Unassembled WGS sequence"/>
</dbReference>
<evidence type="ECO:0008006" key="8">
    <source>
        <dbReference type="Google" id="ProtNLM"/>
    </source>
</evidence>
<dbReference type="InterPro" id="IPR000225">
    <property type="entry name" value="Armadillo"/>
</dbReference>
<dbReference type="InterPro" id="IPR038739">
    <property type="entry name" value="ARMC8/Vid28"/>
</dbReference>
<evidence type="ECO:0000256" key="2">
    <source>
        <dbReference type="ARBA" id="ARBA00004496"/>
    </source>
</evidence>
<keyword evidence="4" id="KW-0677">Repeat</keyword>
<evidence type="ECO:0000256" key="1">
    <source>
        <dbReference type="ARBA" id="ARBA00004123"/>
    </source>
</evidence>
<accession>A0A8J5FVG5</accession>
<keyword evidence="7" id="KW-1185">Reference proteome</keyword>
<dbReference type="GO" id="GO:0034657">
    <property type="term" value="C:GID complex"/>
    <property type="evidence" value="ECO:0007669"/>
    <property type="project" value="TreeGrafter"/>
</dbReference>
<dbReference type="GO" id="GO:0005737">
    <property type="term" value="C:cytoplasm"/>
    <property type="evidence" value="ECO:0007669"/>
    <property type="project" value="UniProtKB-SubCell"/>
</dbReference>
<gene>
    <name evidence="6" type="ORF">ZIOFF_048643</name>
</gene>
<comment type="subcellular location">
    <subcellularLocation>
        <location evidence="2">Cytoplasm</location>
    </subcellularLocation>
    <subcellularLocation>
        <location evidence="1">Nucleus</location>
    </subcellularLocation>
</comment>
<name>A0A8J5FVG5_ZINOF</name>
<dbReference type="SUPFAM" id="SSF48371">
    <property type="entry name" value="ARM repeat"/>
    <property type="match status" value="1"/>
</dbReference>
<keyword evidence="5" id="KW-0539">Nucleus</keyword>